<dbReference type="SUPFAM" id="SSF64288">
    <property type="entry name" value="Chorismate lyase-like"/>
    <property type="match status" value="1"/>
</dbReference>
<dbReference type="SMART" id="SM00866">
    <property type="entry name" value="UTRA"/>
    <property type="match status" value="1"/>
</dbReference>
<name>A0A4Y9F2B5_9MICC</name>
<dbReference type="GO" id="GO:0045892">
    <property type="term" value="P:negative regulation of DNA-templated transcription"/>
    <property type="evidence" value="ECO:0007669"/>
    <property type="project" value="TreeGrafter"/>
</dbReference>
<dbReference type="GO" id="GO:0003700">
    <property type="term" value="F:DNA-binding transcription factor activity"/>
    <property type="evidence" value="ECO:0007669"/>
    <property type="project" value="InterPro"/>
</dbReference>
<evidence type="ECO:0000313" key="5">
    <source>
        <dbReference type="EMBL" id="TFU21728.1"/>
    </source>
</evidence>
<evidence type="ECO:0000256" key="3">
    <source>
        <dbReference type="ARBA" id="ARBA00023163"/>
    </source>
</evidence>
<accession>A0A4Y9F2B5</accession>
<dbReference type="Gene3D" id="3.40.1410.10">
    <property type="entry name" value="Chorismate lyase-like"/>
    <property type="match status" value="1"/>
</dbReference>
<dbReference type="InterPro" id="IPR050679">
    <property type="entry name" value="Bact_HTH_transcr_reg"/>
</dbReference>
<gene>
    <name evidence="5" type="ORF">E4U03_08310</name>
</gene>
<dbReference type="Proteomes" id="UP000297951">
    <property type="component" value="Unassembled WGS sequence"/>
</dbReference>
<dbReference type="PANTHER" id="PTHR44846:SF17">
    <property type="entry name" value="GNTR-FAMILY TRANSCRIPTIONAL REGULATOR"/>
    <property type="match status" value="1"/>
</dbReference>
<dbReference type="RefSeq" id="WP_135013084.1">
    <property type="nucleotide sequence ID" value="NZ_JADGLK010000028.1"/>
</dbReference>
<dbReference type="SUPFAM" id="SSF46785">
    <property type="entry name" value="Winged helix' DNA-binding domain"/>
    <property type="match status" value="1"/>
</dbReference>
<dbReference type="GO" id="GO:0003677">
    <property type="term" value="F:DNA binding"/>
    <property type="evidence" value="ECO:0007669"/>
    <property type="project" value="UniProtKB-KW"/>
</dbReference>
<dbReference type="AlphaFoldDB" id="A0A4Y9F2B5"/>
<dbReference type="CDD" id="cd07377">
    <property type="entry name" value="WHTH_GntR"/>
    <property type="match status" value="1"/>
</dbReference>
<dbReference type="PANTHER" id="PTHR44846">
    <property type="entry name" value="MANNOSYL-D-GLYCERATE TRANSPORT/METABOLISM SYSTEM REPRESSOR MNGR-RELATED"/>
    <property type="match status" value="1"/>
</dbReference>
<dbReference type="InterPro" id="IPR036388">
    <property type="entry name" value="WH-like_DNA-bd_sf"/>
</dbReference>
<evidence type="ECO:0000313" key="6">
    <source>
        <dbReference type="Proteomes" id="UP000297951"/>
    </source>
</evidence>
<comment type="caution">
    <text evidence="5">The sequence shown here is derived from an EMBL/GenBank/DDBJ whole genome shotgun (WGS) entry which is preliminary data.</text>
</comment>
<dbReference type="OrthoDB" id="3194402at2"/>
<keyword evidence="3" id="KW-0804">Transcription</keyword>
<proteinExistence type="predicted"/>
<dbReference type="Pfam" id="PF00392">
    <property type="entry name" value="GntR"/>
    <property type="match status" value="1"/>
</dbReference>
<dbReference type="STRING" id="85336.A7979_05125"/>
<dbReference type="EMBL" id="SPQC01000028">
    <property type="protein sequence ID" value="TFU21728.1"/>
    <property type="molecule type" value="Genomic_DNA"/>
</dbReference>
<organism evidence="5 6">
    <name type="scientific">Rothia nasimurium</name>
    <dbReference type="NCBI Taxonomy" id="85336"/>
    <lineage>
        <taxon>Bacteria</taxon>
        <taxon>Bacillati</taxon>
        <taxon>Actinomycetota</taxon>
        <taxon>Actinomycetes</taxon>
        <taxon>Micrococcales</taxon>
        <taxon>Micrococcaceae</taxon>
        <taxon>Rothia</taxon>
    </lineage>
</organism>
<dbReference type="Gene3D" id="1.10.10.10">
    <property type="entry name" value="Winged helix-like DNA-binding domain superfamily/Winged helix DNA-binding domain"/>
    <property type="match status" value="1"/>
</dbReference>
<protein>
    <submittedName>
        <fullName evidence="5">GntR family transcriptional regulator</fullName>
    </submittedName>
</protein>
<reference evidence="5 6" key="1">
    <citation type="submission" date="2019-03" db="EMBL/GenBank/DDBJ databases">
        <title>Diversity of the mouse oral microbiome.</title>
        <authorList>
            <person name="Joseph S."/>
            <person name="Aduse-Opoku J."/>
            <person name="Curtis M."/>
            <person name="Wade W."/>
            <person name="Hashim A."/>
        </authorList>
    </citation>
    <scope>NUCLEOTIDE SEQUENCE [LARGE SCALE GENOMIC DNA]</scope>
    <source>
        <strain evidence="6">irhom_31</strain>
    </source>
</reference>
<dbReference type="SMART" id="SM00345">
    <property type="entry name" value="HTH_GNTR"/>
    <property type="match status" value="1"/>
</dbReference>
<sequence>MAPLSSISIDRTSPIPLYHQLVSEIKTAISTGELTAGTMLPNELDIAAQLHLSRPTVRKTMDELVRAGLLVRKRGVGTQVVSNEIRRPLTLSSLYTDLALSGVIPSTKVLELNVVPAPHDIATELNLTENADVYHILRLRLENNQPLAIMENWIPANLGTIDKADLEKQGLYDTLRARGVTFSLAHQTVSATIANEFQAATLTTNVGAPLVQMKRTALDDIGIRVETGMHVYRADLYSFEMTLSS</sequence>
<dbReference type="Pfam" id="PF07702">
    <property type="entry name" value="UTRA"/>
    <property type="match status" value="1"/>
</dbReference>
<feature type="domain" description="HTH gntR-type" evidence="4">
    <location>
        <begin position="15"/>
        <end position="83"/>
    </location>
</feature>
<dbReference type="PRINTS" id="PR00035">
    <property type="entry name" value="HTHGNTR"/>
</dbReference>
<dbReference type="InterPro" id="IPR036390">
    <property type="entry name" value="WH_DNA-bd_sf"/>
</dbReference>
<dbReference type="PROSITE" id="PS50949">
    <property type="entry name" value="HTH_GNTR"/>
    <property type="match status" value="1"/>
</dbReference>
<dbReference type="InterPro" id="IPR000524">
    <property type="entry name" value="Tscrpt_reg_HTH_GntR"/>
</dbReference>
<keyword evidence="2" id="KW-0238">DNA-binding</keyword>
<dbReference type="InterPro" id="IPR028978">
    <property type="entry name" value="Chorismate_lyase_/UTRA_dom_sf"/>
</dbReference>
<evidence type="ECO:0000259" key="4">
    <source>
        <dbReference type="PROSITE" id="PS50949"/>
    </source>
</evidence>
<dbReference type="InterPro" id="IPR011663">
    <property type="entry name" value="UTRA"/>
</dbReference>
<evidence type="ECO:0000256" key="1">
    <source>
        <dbReference type="ARBA" id="ARBA00023015"/>
    </source>
</evidence>
<keyword evidence="1" id="KW-0805">Transcription regulation</keyword>
<evidence type="ECO:0000256" key="2">
    <source>
        <dbReference type="ARBA" id="ARBA00023125"/>
    </source>
</evidence>